<evidence type="ECO:0000256" key="2">
    <source>
        <dbReference type="ARBA" id="ARBA00022737"/>
    </source>
</evidence>
<evidence type="ECO:0000313" key="6">
    <source>
        <dbReference type="Proteomes" id="UP000053820"/>
    </source>
</evidence>
<protein>
    <submittedName>
        <fullName evidence="5">Unplaced genomic scaffold scaffold_131, whole genome shotgun sequence</fullName>
    </submittedName>
</protein>
<feature type="compositionally biased region" description="Low complexity" evidence="4">
    <location>
        <begin position="620"/>
        <end position="636"/>
    </location>
</feature>
<proteinExistence type="predicted"/>
<accession>A0A0C9UZ01</accession>
<feature type="compositionally biased region" description="Basic and acidic residues" evidence="4">
    <location>
        <begin position="384"/>
        <end position="397"/>
    </location>
</feature>
<gene>
    <name evidence="5" type="ORF">HYDPIDRAFT_44559</name>
</gene>
<dbReference type="InterPro" id="IPR001680">
    <property type="entry name" value="WD40_rpt"/>
</dbReference>
<dbReference type="EMBL" id="KN839965">
    <property type="protein sequence ID" value="KIJ58239.1"/>
    <property type="molecule type" value="Genomic_DNA"/>
</dbReference>
<evidence type="ECO:0000256" key="3">
    <source>
        <dbReference type="PROSITE-ProRule" id="PRU00221"/>
    </source>
</evidence>
<dbReference type="PROSITE" id="PS50082">
    <property type="entry name" value="WD_REPEATS_2"/>
    <property type="match status" value="4"/>
</dbReference>
<evidence type="ECO:0000313" key="5">
    <source>
        <dbReference type="EMBL" id="KIJ58239.1"/>
    </source>
</evidence>
<keyword evidence="2" id="KW-0677">Repeat</keyword>
<dbReference type="CDD" id="cd00200">
    <property type="entry name" value="WD40"/>
    <property type="match status" value="1"/>
</dbReference>
<feature type="repeat" description="WD" evidence="3">
    <location>
        <begin position="275"/>
        <end position="307"/>
    </location>
</feature>
<keyword evidence="1 3" id="KW-0853">WD repeat</keyword>
<reference evidence="5 6" key="1">
    <citation type="submission" date="2014-04" db="EMBL/GenBank/DDBJ databases">
        <title>Evolutionary Origins and Diversification of the Mycorrhizal Mutualists.</title>
        <authorList>
            <consortium name="DOE Joint Genome Institute"/>
            <consortium name="Mycorrhizal Genomics Consortium"/>
            <person name="Kohler A."/>
            <person name="Kuo A."/>
            <person name="Nagy L.G."/>
            <person name="Floudas D."/>
            <person name="Copeland A."/>
            <person name="Barry K.W."/>
            <person name="Cichocki N."/>
            <person name="Veneault-Fourrey C."/>
            <person name="LaButti K."/>
            <person name="Lindquist E.A."/>
            <person name="Lipzen A."/>
            <person name="Lundell T."/>
            <person name="Morin E."/>
            <person name="Murat C."/>
            <person name="Riley R."/>
            <person name="Ohm R."/>
            <person name="Sun H."/>
            <person name="Tunlid A."/>
            <person name="Henrissat B."/>
            <person name="Grigoriev I.V."/>
            <person name="Hibbett D.S."/>
            <person name="Martin F."/>
        </authorList>
    </citation>
    <scope>NUCLEOTIDE SEQUENCE [LARGE SCALE GENOMIC DNA]</scope>
    <source>
        <strain evidence="5 6">MD-312</strain>
    </source>
</reference>
<dbReference type="AlphaFoldDB" id="A0A0C9UZ01"/>
<dbReference type="HOGENOM" id="CLU_016266_0_0_1"/>
<feature type="compositionally biased region" description="Polar residues" evidence="4">
    <location>
        <begin position="667"/>
        <end position="682"/>
    </location>
</feature>
<dbReference type="Gene3D" id="2.130.10.10">
    <property type="entry name" value="YVTN repeat-like/Quinoprotein amine dehydrogenase"/>
    <property type="match status" value="2"/>
</dbReference>
<feature type="repeat" description="WD" evidence="3">
    <location>
        <begin position="31"/>
        <end position="72"/>
    </location>
</feature>
<dbReference type="SMART" id="SM00320">
    <property type="entry name" value="WD40"/>
    <property type="match status" value="7"/>
</dbReference>
<organism evidence="5 6">
    <name type="scientific">Hydnomerulius pinastri MD-312</name>
    <dbReference type="NCBI Taxonomy" id="994086"/>
    <lineage>
        <taxon>Eukaryota</taxon>
        <taxon>Fungi</taxon>
        <taxon>Dikarya</taxon>
        <taxon>Basidiomycota</taxon>
        <taxon>Agaricomycotina</taxon>
        <taxon>Agaricomycetes</taxon>
        <taxon>Agaricomycetidae</taxon>
        <taxon>Boletales</taxon>
        <taxon>Boletales incertae sedis</taxon>
        <taxon>Leucogyrophana</taxon>
    </lineage>
</organism>
<keyword evidence="6" id="KW-1185">Reference proteome</keyword>
<dbReference type="PANTHER" id="PTHR19848">
    <property type="entry name" value="WD40 REPEAT PROTEIN"/>
    <property type="match status" value="1"/>
</dbReference>
<feature type="region of interest" description="Disordered" evidence="4">
    <location>
        <begin position="305"/>
        <end position="339"/>
    </location>
</feature>
<dbReference type="InterPro" id="IPR020472">
    <property type="entry name" value="WD40_PAC1"/>
</dbReference>
<dbReference type="PROSITE" id="PS50294">
    <property type="entry name" value="WD_REPEATS_REGION"/>
    <property type="match status" value="4"/>
</dbReference>
<feature type="region of interest" description="Disordered" evidence="4">
    <location>
        <begin position="355"/>
        <end position="457"/>
    </location>
</feature>
<feature type="region of interest" description="Disordered" evidence="4">
    <location>
        <begin position="1"/>
        <end position="26"/>
    </location>
</feature>
<feature type="compositionally biased region" description="Low complexity" evidence="4">
    <location>
        <begin position="692"/>
        <end position="703"/>
    </location>
</feature>
<evidence type="ECO:0000256" key="1">
    <source>
        <dbReference type="ARBA" id="ARBA00022574"/>
    </source>
</evidence>
<dbReference type="PANTHER" id="PTHR19848:SF8">
    <property type="entry name" value="F-BOX AND WD REPEAT DOMAIN CONTAINING 7"/>
    <property type="match status" value="1"/>
</dbReference>
<evidence type="ECO:0000256" key="4">
    <source>
        <dbReference type="SAM" id="MobiDB-lite"/>
    </source>
</evidence>
<sequence length="751" mass="81585">MPISSTPVDASSSSNSVVSKTENRPAPIQTYEGHEDMILCVAFFQDEQRLVTGSRDGGVRVWNRETGAQIGDQLEGHTKAVRAVDVSPDGRIIASSSSDSTVRIWDAEAELLRILVHEDDVNSLHISPDSKRVTSGSDDGMRVWDIETGELAFKPIKCDGIAGCVRYSPSGDRIASVAASIQIWNADTAEHILSIEEFVFPLAWSLDGEQIISGGDEDIIIWDSSTGEQIRTWEAHGSWITSLSLSRNGTHLATCSHEEKTVFVFDITTGEQIAAYEHDDKVNEIAYSPSGRSIATACRDKKSYLWDAPEDPQPTSQKSPALSPLDLPAVTPQGEHSQGSEFEYRDFFNLSAAADRSIGRHQPTSTTPRRSLGRFKHAITHQLNRREGSRTGGEETGRGPSWWKRTRLRANNQTPPVDDDRSSQRHDHLQHAQAHVEPEDEGARRQQSPQHAQIAESRTRRIFAWETGPFPDEIERGCLFHLASYICYGVRDPNVPATEENTRPTSSNAPDHPRIINMLNRLLLFLHLRNAQPADAIPLQPLTATPVVPSASIPRQSLSPNNVASVGPSDPVAAQPALPVVVVSPPIDTSTVVYLSSSSDPSPTLSLATPSRYPCSTATPVPSSSGFSSASPVPDSRPSSSQIFGLAPLYVPSPDEVATPGPPNEPPHNSESIVSQCCSTSPPVDPLSAQLPTSSFSVPSTTPIQEVPSSPPSAHIDSGLDPDPAPRWPQNRRANSERVAQAFEDALFRLP</sequence>
<dbReference type="SUPFAM" id="SSF50998">
    <property type="entry name" value="Quinoprotein alcohol dehydrogenase-like"/>
    <property type="match status" value="1"/>
</dbReference>
<feature type="region of interest" description="Disordered" evidence="4">
    <location>
        <begin position="616"/>
        <end position="736"/>
    </location>
</feature>
<dbReference type="Pfam" id="PF00400">
    <property type="entry name" value="WD40"/>
    <property type="match status" value="5"/>
</dbReference>
<dbReference type="InterPro" id="IPR015943">
    <property type="entry name" value="WD40/YVTN_repeat-like_dom_sf"/>
</dbReference>
<feature type="compositionally biased region" description="Basic and acidic residues" evidence="4">
    <location>
        <begin position="418"/>
        <end position="444"/>
    </location>
</feature>
<feature type="compositionally biased region" description="Low complexity" evidence="4">
    <location>
        <begin position="1"/>
        <end position="19"/>
    </location>
</feature>
<dbReference type="Proteomes" id="UP000053820">
    <property type="component" value="Unassembled WGS sequence"/>
</dbReference>
<dbReference type="PRINTS" id="PR00320">
    <property type="entry name" value="GPROTEINBRPT"/>
</dbReference>
<dbReference type="InterPro" id="IPR011047">
    <property type="entry name" value="Quinoprotein_ADH-like_sf"/>
</dbReference>
<feature type="repeat" description="WD" evidence="3">
    <location>
        <begin position="74"/>
        <end position="106"/>
    </location>
</feature>
<dbReference type="OrthoDB" id="2660687at2759"/>
<feature type="repeat" description="WD" evidence="3">
    <location>
        <begin position="114"/>
        <end position="154"/>
    </location>
</feature>
<name>A0A0C9UZ01_9AGAM</name>